<evidence type="ECO:0000313" key="3">
    <source>
        <dbReference type="EMBL" id="EAN33843.1"/>
    </source>
</evidence>
<dbReference type="Proteomes" id="UP000001949">
    <property type="component" value="Unassembled WGS sequence"/>
</dbReference>
<keyword evidence="2" id="KW-0732">Signal</keyword>
<feature type="compositionally biased region" description="Basic and acidic residues" evidence="1">
    <location>
        <begin position="145"/>
        <end position="157"/>
    </location>
</feature>
<reference evidence="3 4" key="1">
    <citation type="journal article" date="2005" name="Science">
        <title>Genome sequence of Theileria parva, a bovine pathogen that transforms lymphocytes.</title>
        <authorList>
            <person name="Gardner M.J."/>
            <person name="Bishop R."/>
            <person name="Shah T."/>
            <person name="de Villiers E.P."/>
            <person name="Carlton J.M."/>
            <person name="Hall N."/>
            <person name="Ren Q."/>
            <person name="Paulsen I.T."/>
            <person name="Pain A."/>
            <person name="Berriman M."/>
            <person name="Wilson R.J.M."/>
            <person name="Sato S."/>
            <person name="Ralph S.A."/>
            <person name="Mann D.J."/>
            <person name="Xiong Z."/>
            <person name="Shallom S.J."/>
            <person name="Weidman J."/>
            <person name="Jiang L."/>
            <person name="Lynn J."/>
            <person name="Weaver B."/>
            <person name="Shoaibi A."/>
            <person name="Domingo A.R."/>
            <person name="Wasawo D."/>
            <person name="Crabtree J."/>
            <person name="Wortman J.R."/>
            <person name="Haas B."/>
            <person name="Angiuoli S.V."/>
            <person name="Creasy T.H."/>
            <person name="Lu C."/>
            <person name="Suh B."/>
            <person name="Silva J.C."/>
            <person name="Utterback T.R."/>
            <person name="Feldblyum T.V."/>
            <person name="Pertea M."/>
            <person name="Allen J."/>
            <person name="Nierman W.C."/>
            <person name="Taracha E.L.N."/>
            <person name="Salzberg S.L."/>
            <person name="White O.R."/>
            <person name="Fitzhugh H.A."/>
            <person name="Morzaria S."/>
            <person name="Venter J.C."/>
            <person name="Fraser C.M."/>
            <person name="Nene V."/>
        </authorList>
    </citation>
    <scope>NUCLEOTIDE SEQUENCE [LARGE SCALE GENOMIC DNA]</scope>
    <source>
        <strain evidence="3 4">Muguga</strain>
    </source>
</reference>
<organism evidence="3 4">
    <name type="scientific">Theileria parva</name>
    <name type="common">East coast fever infection agent</name>
    <dbReference type="NCBI Taxonomy" id="5875"/>
    <lineage>
        <taxon>Eukaryota</taxon>
        <taxon>Sar</taxon>
        <taxon>Alveolata</taxon>
        <taxon>Apicomplexa</taxon>
        <taxon>Aconoidasida</taxon>
        <taxon>Piroplasmida</taxon>
        <taxon>Theileriidae</taxon>
        <taxon>Theileria</taxon>
    </lineage>
</organism>
<evidence type="ECO:0000256" key="1">
    <source>
        <dbReference type="SAM" id="MobiDB-lite"/>
    </source>
</evidence>
<dbReference type="eggNOG" id="ENOG502QX6F">
    <property type="taxonomic scope" value="Eukaryota"/>
</dbReference>
<protein>
    <submittedName>
        <fullName evidence="3">Tash1 protein, putative</fullName>
    </submittedName>
</protein>
<evidence type="ECO:0000313" key="4">
    <source>
        <dbReference type="Proteomes" id="UP000001949"/>
    </source>
</evidence>
<dbReference type="KEGG" id="tpv:TP01_0605"/>
<feature type="region of interest" description="Disordered" evidence="1">
    <location>
        <begin position="142"/>
        <end position="246"/>
    </location>
</feature>
<dbReference type="VEuPathDB" id="PiroplasmaDB:TpMuguga_01g00605"/>
<dbReference type="RefSeq" id="XP_766126.1">
    <property type="nucleotide sequence ID" value="XM_761033.1"/>
</dbReference>
<keyword evidence="4" id="KW-1185">Reference proteome</keyword>
<feature type="signal peptide" evidence="2">
    <location>
        <begin position="1"/>
        <end position="23"/>
    </location>
</feature>
<proteinExistence type="predicted"/>
<dbReference type="InParanoid" id="Q4N865"/>
<sequence>MVRVNILYMSFVLIVCRIKIVSSIVLDINDIVNSGLKVFQRVKNGIITTKVFSRPGMPITQILKGSRPIWNGYPGESVRSLTFITSEWSSETVLSIEVDNPVKEPTLYLHTFYNHYKYITIQSYNQKIKQILKGPRICFKKRKKDKGETDDTGEPEKKIRRQPNETTEPPPQQPLVPETIHFEISDSEEEEPTTTSAQQCQEDQTPEPTKPLVPETTRVEIGSDVDEETDTASGPSDDDDSNLLNESLFGEDVEKLLDRELSSTGLSKTELDSILEGATEEN</sequence>
<feature type="region of interest" description="Disordered" evidence="1">
    <location>
        <begin position="260"/>
        <end position="282"/>
    </location>
</feature>
<feature type="chain" id="PRO_5004240846" evidence="2">
    <location>
        <begin position="24"/>
        <end position="282"/>
    </location>
</feature>
<dbReference type="GeneID" id="3503136"/>
<feature type="compositionally biased region" description="Acidic residues" evidence="1">
    <location>
        <begin position="223"/>
        <end position="241"/>
    </location>
</feature>
<dbReference type="AlphaFoldDB" id="Q4N865"/>
<gene>
    <name evidence="3" type="ordered locus">TP01_0605</name>
</gene>
<accession>Q4N865</accession>
<evidence type="ECO:0000256" key="2">
    <source>
        <dbReference type="SAM" id="SignalP"/>
    </source>
</evidence>
<feature type="compositionally biased region" description="Polar residues" evidence="1">
    <location>
        <begin position="197"/>
        <end position="207"/>
    </location>
</feature>
<name>Q4N865_THEPA</name>
<dbReference type="EMBL" id="AAGK01000001">
    <property type="protein sequence ID" value="EAN33843.1"/>
    <property type="molecule type" value="Genomic_DNA"/>
</dbReference>
<comment type="caution">
    <text evidence="3">The sequence shown here is derived from an EMBL/GenBank/DDBJ whole genome shotgun (WGS) entry which is preliminary data.</text>
</comment>